<feature type="non-terminal residue" evidence="1">
    <location>
        <position position="313"/>
    </location>
</feature>
<proteinExistence type="predicted"/>
<organism evidence="1 2">
    <name type="scientific">Dryococelus australis</name>
    <dbReference type="NCBI Taxonomy" id="614101"/>
    <lineage>
        <taxon>Eukaryota</taxon>
        <taxon>Metazoa</taxon>
        <taxon>Ecdysozoa</taxon>
        <taxon>Arthropoda</taxon>
        <taxon>Hexapoda</taxon>
        <taxon>Insecta</taxon>
        <taxon>Pterygota</taxon>
        <taxon>Neoptera</taxon>
        <taxon>Polyneoptera</taxon>
        <taxon>Phasmatodea</taxon>
        <taxon>Verophasmatodea</taxon>
        <taxon>Anareolatae</taxon>
        <taxon>Phasmatidae</taxon>
        <taxon>Eurycanthinae</taxon>
        <taxon>Dryococelus</taxon>
    </lineage>
</organism>
<evidence type="ECO:0000313" key="1">
    <source>
        <dbReference type="EMBL" id="KAJ8873934.1"/>
    </source>
</evidence>
<sequence>MKFSSRVRGKWRPARKNYAHTCYSAASLLTTALSSHLGSRHATRKRHRRTACLSAALNDVGVGMTPYLAEETRNGDVCTGLRDEQFDVGHLWSRGSGNSRKSLDKCVLKHVQRTAVSPALIDLLISSTAGPVKIVHVAREVRRGTVSRRHPYIRLGRFRINHRKLKSRRMARPEIESEYSRIQVQYPLVHTVFDISWRTLTQSSPSTVAADNQCAVDVGIFVLQSLAFSSHEMVRFPAWSSPNFRKWESCRTMPLVNGFSPGSPVYATLAFRRCSILTSLNSFIHSRNAFNNLFRNNFKFSLTENNLEEEHKK</sequence>
<accession>A0ABQ9GPI1</accession>
<dbReference type="Proteomes" id="UP001159363">
    <property type="component" value="Chromosome 9"/>
</dbReference>
<keyword evidence="2" id="KW-1185">Reference proteome</keyword>
<name>A0ABQ9GPI1_9NEOP</name>
<comment type="caution">
    <text evidence="1">The sequence shown here is derived from an EMBL/GenBank/DDBJ whole genome shotgun (WGS) entry which is preliminary data.</text>
</comment>
<gene>
    <name evidence="1" type="ORF">PR048_024771</name>
</gene>
<reference evidence="1 2" key="1">
    <citation type="submission" date="2023-02" db="EMBL/GenBank/DDBJ databases">
        <title>LHISI_Scaffold_Assembly.</title>
        <authorList>
            <person name="Stuart O.P."/>
            <person name="Cleave R."/>
            <person name="Magrath M.J.L."/>
            <person name="Mikheyev A.S."/>
        </authorList>
    </citation>
    <scope>NUCLEOTIDE SEQUENCE [LARGE SCALE GENOMIC DNA]</scope>
    <source>
        <strain evidence="1">Daus_M_001</strain>
        <tissue evidence="1">Leg muscle</tissue>
    </source>
</reference>
<dbReference type="EMBL" id="JARBHB010000010">
    <property type="protein sequence ID" value="KAJ8873934.1"/>
    <property type="molecule type" value="Genomic_DNA"/>
</dbReference>
<protein>
    <submittedName>
        <fullName evidence="1">Uncharacterized protein</fullName>
    </submittedName>
</protein>
<evidence type="ECO:0000313" key="2">
    <source>
        <dbReference type="Proteomes" id="UP001159363"/>
    </source>
</evidence>